<sequence length="199" mass="22198">MTAAIVAASTISYKDGSRGPFPVPGKISKGVSMSTTRSQDQTQHLHVLGTGKMPELQGGPSTALLESFPNRYPRRPYVISITFPEFTSLCPVTGQPDMGTITVEYIPDQLCVESKSFKLYMFAFRNHQSFMETITNTVLEDLWTVLAPCWCRVKGLFVPRGGTRIHVFAEQFKDMPEEKDAAVRAAVQAWRTESDPHRP</sequence>
<dbReference type="InterPro" id="IPR050084">
    <property type="entry name" value="NADPH_dep_7-cyano-7-deazaG_red"/>
</dbReference>
<keyword evidence="4 5" id="KW-0560">Oxidoreductase</keyword>
<dbReference type="GO" id="GO:0005737">
    <property type="term" value="C:cytoplasm"/>
    <property type="evidence" value="ECO:0007669"/>
    <property type="project" value="UniProtKB-SubCell"/>
</dbReference>
<comment type="pathway">
    <text evidence="5">tRNA modification; tRNA-queuosine biosynthesis.</text>
</comment>
<feature type="active site" description="Proton donor" evidence="5">
    <location>
        <position position="97"/>
    </location>
</feature>
<dbReference type="InterPro" id="IPR016856">
    <property type="entry name" value="QueF_type1"/>
</dbReference>
<comment type="similarity">
    <text evidence="5">Belongs to the GTP cyclohydrolase I family. QueF type 1 subfamily.</text>
</comment>
<dbReference type="UniPathway" id="UPA00392"/>
<dbReference type="InterPro" id="IPR029500">
    <property type="entry name" value="QueF"/>
</dbReference>
<evidence type="ECO:0000256" key="4">
    <source>
        <dbReference type="ARBA" id="ARBA00023002"/>
    </source>
</evidence>
<dbReference type="PANTHER" id="PTHR34354">
    <property type="entry name" value="NADPH-DEPENDENT 7-CYANO-7-DEAZAGUANINE REDUCTASE"/>
    <property type="match status" value="1"/>
</dbReference>
<feature type="binding site" evidence="5">
    <location>
        <begin position="131"/>
        <end position="132"/>
    </location>
    <ligand>
        <name>substrate</name>
    </ligand>
</feature>
<gene>
    <name evidence="5" type="primary">queF</name>
    <name evidence="6" type="ORF">DESPIGER_2537</name>
</gene>
<evidence type="ECO:0000313" key="7">
    <source>
        <dbReference type="Proteomes" id="UP000186323"/>
    </source>
</evidence>
<evidence type="ECO:0000313" key="6">
    <source>
        <dbReference type="EMBL" id="SFV74352.1"/>
    </source>
</evidence>
<dbReference type="Gene3D" id="3.30.1130.10">
    <property type="match status" value="1"/>
</dbReference>
<comment type="subcellular location">
    <subcellularLocation>
        <location evidence="5">Cytoplasm</location>
    </subcellularLocation>
</comment>
<feature type="active site" description="Thioimide intermediate" evidence="5">
    <location>
        <position position="90"/>
    </location>
</feature>
<reference evidence="7" key="1">
    <citation type="submission" date="2016-10" db="EMBL/GenBank/DDBJ databases">
        <authorList>
            <person name="Wegmann U."/>
        </authorList>
    </citation>
    <scope>NUCLEOTIDE SEQUENCE [LARGE SCALE GENOMIC DNA]</scope>
</reference>
<comment type="function">
    <text evidence="5">Catalyzes the NADPH-dependent reduction of 7-cyano-7-deazaguanine (preQ0) to 7-aminomethyl-7-deazaguanine (preQ1).</text>
</comment>
<dbReference type="KEGG" id="dpg:DESPIGER_2537"/>
<name>A0A1K1LI32_9BACT</name>
<comment type="catalytic activity">
    <reaction evidence="5">
        <text>7-aminomethyl-7-carbaguanine + 2 NADP(+) = 7-cyano-7-carbaguanine + 2 NADPH + 3 H(+)</text>
        <dbReference type="Rhea" id="RHEA:13409"/>
        <dbReference type="ChEBI" id="CHEBI:15378"/>
        <dbReference type="ChEBI" id="CHEBI:45075"/>
        <dbReference type="ChEBI" id="CHEBI:57783"/>
        <dbReference type="ChEBI" id="CHEBI:58349"/>
        <dbReference type="ChEBI" id="CHEBI:58703"/>
        <dbReference type="EC" id="1.7.1.13"/>
    </reaction>
</comment>
<evidence type="ECO:0000256" key="3">
    <source>
        <dbReference type="ARBA" id="ARBA00022857"/>
    </source>
</evidence>
<feature type="binding site" evidence="5">
    <location>
        <begin position="112"/>
        <end position="114"/>
    </location>
    <ligand>
        <name>substrate</name>
    </ligand>
</feature>
<organism evidence="6 7">
    <name type="scientific">Desulfovibrio piger</name>
    <dbReference type="NCBI Taxonomy" id="901"/>
    <lineage>
        <taxon>Bacteria</taxon>
        <taxon>Pseudomonadati</taxon>
        <taxon>Thermodesulfobacteriota</taxon>
        <taxon>Desulfovibrionia</taxon>
        <taxon>Desulfovibrionales</taxon>
        <taxon>Desulfovibrionaceae</taxon>
        <taxon>Desulfovibrio</taxon>
    </lineage>
</organism>
<evidence type="ECO:0000256" key="2">
    <source>
        <dbReference type="ARBA" id="ARBA00022785"/>
    </source>
</evidence>
<dbReference type="GO" id="GO:0008616">
    <property type="term" value="P:tRNA queuosine(34) biosynthetic process"/>
    <property type="evidence" value="ECO:0007669"/>
    <property type="project" value="UniProtKB-UniRule"/>
</dbReference>
<proteinExistence type="inferred from homology"/>
<dbReference type="InterPro" id="IPR043133">
    <property type="entry name" value="GTP-CH-I_C/QueF"/>
</dbReference>
<keyword evidence="3 5" id="KW-0521">NADP</keyword>
<dbReference type="EMBL" id="LT630450">
    <property type="protein sequence ID" value="SFV74352.1"/>
    <property type="molecule type" value="Genomic_DNA"/>
</dbReference>
<dbReference type="EC" id="1.7.1.13" evidence="5"/>
<keyword evidence="2 5" id="KW-0671">Queuosine biosynthesis</keyword>
<evidence type="ECO:0000256" key="1">
    <source>
        <dbReference type="ARBA" id="ARBA00022490"/>
    </source>
</evidence>
<dbReference type="GO" id="GO:0033739">
    <property type="term" value="F:preQ1 synthase activity"/>
    <property type="evidence" value="ECO:0007669"/>
    <property type="project" value="UniProtKB-UniRule"/>
</dbReference>
<accession>A0A1K1LI32</accession>
<evidence type="ECO:0000256" key="5">
    <source>
        <dbReference type="HAMAP-Rule" id="MF_00818"/>
    </source>
</evidence>
<keyword evidence="7" id="KW-1185">Reference proteome</keyword>
<dbReference type="PANTHER" id="PTHR34354:SF1">
    <property type="entry name" value="NADPH-DEPENDENT 7-CYANO-7-DEAZAGUANINE REDUCTASE"/>
    <property type="match status" value="1"/>
</dbReference>
<protein>
    <recommendedName>
        <fullName evidence="5">NADPH-dependent 7-cyano-7-deazaguanine reductase</fullName>
        <ecNumber evidence="5">1.7.1.13</ecNumber>
    </recommendedName>
    <alternativeName>
        <fullName evidence="5">7-cyano-7-carbaguanine reductase</fullName>
    </alternativeName>
    <alternativeName>
        <fullName evidence="5">NADPH-dependent nitrile oxidoreductase</fullName>
    </alternativeName>
    <alternativeName>
        <fullName evidence="5">PreQ(0) reductase</fullName>
    </alternativeName>
</protein>
<dbReference type="HAMAP" id="MF_00818">
    <property type="entry name" value="QueF_type1"/>
    <property type="match status" value="1"/>
</dbReference>
<keyword evidence="1 5" id="KW-0963">Cytoplasm</keyword>
<dbReference type="SUPFAM" id="SSF55620">
    <property type="entry name" value="Tetrahydrobiopterin biosynthesis enzymes-like"/>
    <property type="match status" value="1"/>
</dbReference>
<dbReference type="AlphaFoldDB" id="A0A1K1LI32"/>
<dbReference type="Pfam" id="PF14489">
    <property type="entry name" value="QueF"/>
    <property type="match status" value="1"/>
</dbReference>
<dbReference type="NCBIfam" id="TIGR03139">
    <property type="entry name" value="QueF-II"/>
    <property type="match status" value="1"/>
</dbReference>
<dbReference type="Proteomes" id="UP000186323">
    <property type="component" value="Chromosome I"/>
</dbReference>